<organism evidence="1 2">
    <name type="scientific">Nezara viridula</name>
    <name type="common">Southern green stink bug</name>
    <name type="synonym">Cimex viridulus</name>
    <dbReference type="NCBI Taxonomy" id="85310"/>
    <lineage>
        <taxon>Eukaryota</taxon>
        <taxon>Metazoa</taxon>
        <taxon>Ecdysozoa</taxon>
        <taxon>Arthropoda</taxon>
        <taxon>Hexapoda</taxon>
        <taxon>Insecta</taxon>
        <taxon>Pterygota</taxon>
        <taxon>Neoptera</taxon>
        <taxon>Paraneoptera</taxon>
        <taxon>Hemiptera</taxon>
        <taxon>Heteroptera</taxon>
        <taxon>Panheteroptera</taxon>
        <taxon>Pentatomomorpha</taxon>
        <taxon>Pentatomoidea</taxon>
        <taxon>Pentatomidae</taxon>
        <taxon>Pentatominae</taxon>
        <taxon>Nezara</taxon>
    </lineage>
</organism>
<protein>
    <submittedName>
        <fullName evidence="1">Uncharacterized protein</fullName>
    </submittedName>
</protein>
<dbReference type="InterPro" id="IPR036770">
    <property type="entry name" value="Ankyrin_rpt-contain_sf"/>
</dbReference>
<proteinExistence type="predicted"/>
<dbReference type="EMBL" id="OV725077">
    <property type="protein sequence ID" value="CAH1388551.1"/>
    <property type="molecule type" value="Genomic_DNA"/>
</dbReference>
<name>A0A9P0E6Z4_NEZVI</name>
<evidence type="ECO:0000313" key="1">
    <source>
        <dbReference type="EMBL" id="CAH1388551.1"/>
    </source>
</evidence>
<gene>
    <name evidence="1" type="ORF">NEZAVI_LOCUS149</name>
</gene>
<reference evidence="1" key="1">
    <citation type="submission" date="2022-01" db="EMBL/GenBank/DDBJ databases">
        <authorList>
            <person name="King R."/>
        </authorList>
    </citation>
    <scope>NUCLEOTIDE SEQUENCE</scope>
</reference>
<sequence length="149" mass="16100">MRLHDYNCNQISDYDCNQKKSSDLALELENAVANNIPCEIITPANEGANVNGLTQSNEGLVHLAVRSESMSSIATLGFLKADLDVLNAAGATPMEEAIKIDSVPSIKELISAGANIEKQLSVTLTSMLLLLQARMKHCGSYLRQDLNPN</sequence>
<keyword evidence="2" id="KW-1185">Reference proteome</keyword>
<accession>A0A9P0E6Z4</accession>
<dbReference type="OrthoDB" id="6629347at2759"/>
<evidence type="ECO:0000313" key="2">
    <source>
        <dbReference type="Proteomes" id="UP001152798"/>
    </source>
</evidence>
<dbReference type="AlphaFoldDB" id="A0A9P0E6Z4"/>
<dbReference type="SUPFAM" id="SSF48403">
    <property type="entry name" value="Ankyrin repeat"/>
    <property type="match status" value="1"/>
</dbReference>
<dbReference type="Gene3D" id="1.25.40.20">
    <property type="entry name" value="Ankyrin repeat-containing domain"/>
    <property type="match status" value="1"/>
</dbReference>
<dbReference type="Proteomes" id="UP001152798">
    <property type="component" value="Chromosome 1"/>
</dbReference>